<dbReference type="PANTHER" id="PTHR32089:SF112">
    <property type="entry name" value="LYSOZYME-LIKE PROTEIN-RELATED"/>
    <property type="match status" value="1"/>
</dbReference>
<dbReference type="Gene3D" id="6.10.340.10">
    <property type="match status" value="1"/>
</dbReference>
<name>A0A9X1UBK3_9BRAD</name>
<dbReference type="RefSeq" id="WP_237891890.1">
    <property type="nucleotide sequence ID" value="NZ_JAKLTY010000038.1"/>
</dbReference>
<dbReference type="PROSITE" id="PS50885">
    <property type="entry name" value="HAMP"/>
    <property type="match status" value="1"/>
</dbReference>
<dbReference type="Pfam" id="PF00015">
    <property type="entry name" value="MCPsignal"/>
    <property type="match status" value="1"/>
</dbReference>
<keyword evidence="2" id="KW-1003">Cell membrane</keyword>
<feature type="domain" description="HAMP" evidence="11">
    <location>
        <begin position="249"/>
        <end position="302"/>
    </location>
</feature>
<evidence type="ECO:0000256" key="6">
    <source>
        <dbReference type="ARBA" id="ARBA00023224"/>
    </source>
</evidence>
<feature type="transmembrane region" description="Helical" evidence="9">
    <location>
        <begin position="227"/>
        <end position="251"/>
    </location>
</feature>
<accession>A0A9X1UBK3</accession>
<gene>
    <name evidence="12" type="ORF">L6654_37305</name>
</gene>
<feature type="transmembrane region" description="Helical" evidence="9">
    <location>
        <begin position="45"/>
        <end position="69"/>
    </location>
</feature>
<dbReference type="PANTHER" id="PTHR32089">
    <property type="entry name" value="METHYL-ACCEPTING CHEMOTAXIS PROTEIN MCPB"/>
    <property type="match status" value="1"/>
</dbReference>
<dbReference type="GO" id="GO:0005886">
    <property type="term" value="C:plasma membrane"/>
    <property type="evidence" value="ECO:0007669"/>
    <property type="project" value="UniProtKB-SubCell"/>
</dbReference>
<sequence length="603" mass="63764">MQISHNILRMAPRSALSLKVLVKLSIASFGIHCNDKGFRMKKVKIAWRLGMLTLGSVLAMMVLVGVSLVQLRDQMEAERTRALRGAVDVVASQIAAYQQDVLSGRMSRDDVIGRVREIIAKSRYDGNNYFFVYDWDGLNLADGGTPENVGKNLIDKGDVNGHLFRREIVDLAHTAGAGTVTYHFPRNGQPQPLRKQAFVRALPDLKMMVISGMYVDDLDDSFRGAALRLGGLALLVVLISVAFAVLIAGTISRPLRRLEERLRKIVSGEIEGDIPGLDRGDEIGAMAAAVAVLRDHSADRLELQASQAKLKMQAESELKGVLARAASSFEESVVGSVDEVVEAAGHIADAIQELERFNADNMLCSRTASESAGGIAGSVQAMAAGVEQLDASTRNINGRAQEASQVADVASGRATQAGLMVESMVQAATKIGSVVELISDIAGQTNLLALNATIEAARAGEAGRGFAVVAAEVKTLATQTARATEDISSQVLGIQSATQAAAGEIAAIVAVISDIREQSATIARAVQEQSGATSDINRAARSAAEGAEHLQRSVEDVCSKAATGQSIAQGAGSRAEALRSRFGDLNEAALGFVRRLQALQSAA</sequence>
<dbReference type="GO" id="GO:0007165">
    <property type="term" value="P:signal transduction"/>
    <property type="evidence" value="ECO:0007669"/>
    <property type="project" value="UniProtKB-KW"/>
</dbReference>
<comment type="caution">
    <text evidence="12">The sequence shown here is derived from an EMBL/GenBank/DDBJ whole genome shotgun (WGS) entry which is preliminary data.</text>
</comment>
<evidence type="ECO:0000256" key="4">
    <source>
        <dbReference type="ARBA" id="ARBA00022989"/>
    </source>
</evidence>
<dbReference type="SMART" id="SM01049">
    <property type="entry name" value="Cache_2"/>
    <property type="match status" value="1"/>
</dbReference>
<dbReference type="Gene3D" id="3.30.450.20">
    <property type="entry name" value="PAS domain"/>
    <property type="match status" value="1"/>
</dbReference>
<evidence type="ECO:0000256" key="3">
    <source>
        <dbReference type="ARBA" id="ARBA00022692"/>
    </source>
</evidence>
<dbReference type="InterPro" id="IPR004089">
    <property type="entry name" value="MCPsignal_dom"/>
</dbReference>
<dbReference type="InterPro" id="IPR003660">
    <property type="entry name" value="HAMP_dom"/>
</dbReference>
<keyword evidence="5 9" id="KW-0472">Membrane</keyword>
<dbReference type="AlphaFoldDB" id="A0A9X1UBK3"/>
<dbReference type="EMBL" id="JAKLTY010000038">
    <property type="protein sequence ID" value="MCG2632280.1"/>
    <property type="molecule type" value="Genomic_DNA"/>
</dbReference>
<reference evidence="12" key="1">
    <citation type="submission" date="2022-01" db="EMBL/GenBank/DDBJ databases">
        <title>Genome sequnece data of strain Bradyrhizobium sp. nov.</title>
        <authorList>
            <person name="Zhang J."/>
        </authorList>
    </citation>
    <scope>NUCLEOTIDE SEQUENCE</scope>
    <source>
        <strain evidence="12">WYCCWR 13023</strain>
    </source>
</reference>
<evidence type="ECO:0000259" key="11">
    <source>
        <dbReference type="PROSITE" id="PS50885"/>
    </source>
</evidence>
<organism evidence="12 13">
    <name type="scientific">Bradyrhizobium zhengyangense</name>
    <dbReference type="NCBI Taxonomy" id="2911009"/>
    <lineage>
        <taxon>Bacteria</taxon>
        <taxon>Pseudomonadati</taxon>
        <taxon>Pseudomonadota</taxon>
        <taxon>Alphaproteobacteria</taxon>
        <taxon>Hyphomicrobiales</taxon>
        <taxon>Nitrobacteraceae</taxon>
        <taxon>Bradyrhizobium</taxon>
    </lineage>
</organism>
<dbReference type="Proteomes" id="UP001139054">
    <property type="component" value="Unassembled WGS sequence"/>
</dbReference>
<dbReference type="CDD" id="cd06225">
    <property type="entry name" value="HAMP"/>
    <property type="match status" value="1"/>
</dbReference>
<dbReference type="SUPFAM" id="SSF58104">
    <property type="entry name" value="Methyl-accepting chemotaxis protein (MCP) signaling domain"/>
    <property type="match status" value="1"/>
</dbReference>
<evidence type="ECO:0000313" key="13">
    <source>
        <dbReference type="Proteomes" id="UP001139054"/>
    </source>
</evidence>
<evidence type="ECO:0000256" key="7">
    <source>
        <dbReference type="ARBA" id="ARBA00029447"/>
    </source>
</evidence>
<proteinExistence type="inferred from homology"/>
<comment type="similarity">
    <text evidence="7">Belongs to the methyl-accepting chemotaxis (MCP) protein family.</text>
</comment>
<keyword evidence="6 8" id="KW-0807">Transducer</keyword>
<keyword evidence="4 9" id="KW-1133">Transmembrane helix</keyword>
<dbReference type="Pfam" id="PF00672">
    <property type="entry name" value="HAMP"/>
    <property type="match status" value="1"/>
</dbReference>
<evidence type="ECO:0000256" key="2">
    <source>
        <dbReference type="ARBA" id="ARBA00022475"/>
    </source>
</evidence>
<protein>
    <submittedName>
        <fullName evidence="12">Methyl-accepting chemotaxis protein</fullName>
    </submittedName>
</protein>
<dbReference type="InterPro" id="IPR033480">
    <property type="entry name" value="sCache_2"/>
</dbReference>
<dbReference type="SMART" id="SM00283">
    <property type="entry name" value="MA"/>
    <property type="match status" value="1"/>
</dbReference>
<evidence type="ECO:0000259" key="10">
    <source>
        <dbReference type="PROSITE" id="PS50111"/>
    </source>
</evidence>
<evidence type="ECO:0000256" key="1">
    <source>
        <dbReference type="ARBA" id="ARBA00004651"/>
    </source>
</evidence>
<dbReference type="Pfam" id="PF17200">
    <property type="entry name" value="sCache_2"/>
    <property type="match status" value="1"/>
</dbReference>
<dbReference type="SMART" id="SM00304">
    <property type="entry name" value="HAMP"/>
    <property type="match status" value="1"/>
</dbReference>
<comment type="subcellular location">
    <subcellularLocation>
        <location evidence="1">Cell membrane</location>
        <topology evidence="1">Multi-pass membrane protein</topology>
    </subcellularLocation>
</comment>
<keyword evidence="3 9" id="KW-0812">Transmembrane</keyword>
<dbReference type="PROSITE" id="PS50111">
    <property type="entry name" value="CHEMOTAXIS_TRANSDUC_2"/>
    <property type="match status" value="1"/>
</dbReference>
<evidence type="ECO:0000256" key="5">
    <source>
        <dbReference type="ARBA" id="ARBA00023136"/>
    </source>
</evidence>
<dbReference type="Gene3D" id="1.10.287.950">
    <property type="entry name" value="Methyl-accepting chemotaxis protein"/>
    <property type="match status" value="1"/>
</dbReference>
<feature type="domain" description="Methyl-accepting transducer" evidence="10">
    <location>
        <begin position="336"/>
        <end position="558"/>
    </location>
</feature>
<evidence type="ECO:0000256" key="9">
    <source>
        <dbReference type="SAM" id="Phobius"/>
    </source>
</evidence>
<evidence type="ECO:0000313" key="12">
    <source>
        <dbReference type="EMBL" id="MCG2632280.1"/>
    </source>
</evidence>
<evidence type="ECO:0000256" key="8">
    <source>
        <dbReference type="PROSITE-ProRule" id="PRU00284"/>
    </source>
</evidence>